<reference evidence="2" key="2">
    <citation type="submission" date="2015-03" db="EMBL/GenBank/DDBJ databases">
        <authorList>
            <person name="Gallagher L.A."/>
            <person name="Hayden H.S."/>
            <person name="Weiss E.J."/>
            <person name="Hager K.R."/>
            <person name="Ramage E."/>
            <person name="Radey M.R."/>
            <person name="Bydalek R."/>
            <person name="Manoil C."/>
            <person name="Miller S.I."/>
            <person name="Brittnacher M.J."/>
        </authorList>
    </citation>
    <scope>NUCLEOTIDE SEQUENCE [LARGE SCALE GENOMIC DNA]</scope>
    <source>
        <strain evidence="2">AB5075-UW</strain>
    </source>
</reference>
<sequence>MNQKSQTSQILYRHPTKAEQAPSVFAQHVADIKDWAKLFALFFPFLMGAILIALIAAKYWGAN</sequence>
<organism evidence="1 2">
    <name type="scientific">Acinetobacter baumannii</name>
    <dbReference type="NCBI Taxonomy" id="470"/>
    <lineage>
        <taxon>Bacteria</taxon>
        <taxon>Pseudomonadati</taxon>
        <taxon>Pseudomonadota</taxon>
        <taxon>Gammaproteobacteria</taxon>
        <taxon>Moraxellales</taxon>
        <taxon>Moraxellaceae</taxon>
        <taxon>Acinetobacter</taxon>
        <taxon>Acinetobacter calcoaceticus/baumannii complex</taxon>
    </lineage>
</organism>
<protein>
    <submittedName>
        <fullName evidence="1">Uncharacterized protein</fullName>
    </submittedName>
</protein>
<dbReference type="PATRIC" id="fig|470.1345.peg.1357"/>
<reference evidence="1 2" key="1">
    <citation type="journal article" date="2015" name="J. Bacteriol.">
        <title>Resources for Genetic and Genomic Analysis of Emerging Pathogen Acinetobacter baumannii.</title>
        <authorList>
            <person name="Gallagher L.A."/>
            <person name="Ramage E."/>
            <person name="Weiss E.J."/>
            <person name="Radey M."/>
            <person name="Hayden H.S."/>
            <person name="Held K.G."/>
            <person name="Huse H.K."/>
            <person name="Zurawski D.V."/>
            <person name="Brittnacher M.J."/>
            <person name="Manoil C."/>
        </authorList>
    </citation>
    <scope>NUCLEOTIDE SEQUENCE [LARGE SCALE GENOMIC DNA]</scope>
    <source>
        <strain evidence="1 2">AB5075-UW</strain>
    </source>
</reference>
<proteinExistence type="predicted"/>
<evidence type="ECO:0000313" key="2">
    <source>
        <dbReference type="Proteomes" id="UP000032746"/>
    </source>
</evidence>
<dbReference type="AlphaFoldDB" id="A0A0D5YFS4"/>
<dbReference type="EMBL" id="CP008706">
    <property type="protein sequence ID" value="AKA31142.1"/>
    <property type="molecule type" value="Genomic_DNA"/>
</dbReference>
<gene>
    <name evidence="1" type="ORF">ABUW_1398</name>
</gene>
<accession>A0A0D5YFS4</accession>
<evidence type="ECO:0000313" key="1">
    <source>
        <dbReference type="EMBL" id="AKA31142.1"/>
    </source>
</evidence>
<dbReference type="Proteomes" id="UP000032746">
    <property type="component" value="Chromosome"/>
</dbReference>
<name>A0A0D5YFS4_ACIBA</name>
<dbReference type="RefSeq" id="WP_001072331.1">
    <property type="nucleotide sequence ID" value="NZ_CAUZGQ010000040.1"/>
</dbReference>